<evidence type="ECO:0000259" key="3">
    <source>
        <dbReference type="Pfam" id="PF01557"/>
    </source>
</evidence>
<dbReference type="InterPro" id="IPR036663">
    <property type="entry name" value="Fumarylacetoacetase_C_sf"/>
</dbReference>
<accession>A0A931CMJ4</accession>
<evidence type="ECO:0000256" key="1">
    <source>
        <dbReference type="ARBA" id="ARBA00010211"/>
    </source>
</evidence>
<keyword evidence="2" id="KW-0479">Metal-binding</keyword>
<protein>
    <submittedName>
        <fullName evidence="4">Fumarylacetoacetate hydrolase family protein</fullName>
    </submittedName>
</protein>
<dbReference type="InterPro" id="IPR011234">
    <property type="entry name" value="Fumarylacetoacetase-like_C"/>
</dbReference>
<dbReference type="RefSeq" id="WP_196397940.1">
    <property type="nucleotide sequence ID" value="NZ_JADNYM010000024.1"/>
</dbReference>
<evidence type="ECO:0000313" key="5">
    <source>
        <dbReference type="Proteomes" id="UP000655366"/>
    </source>
</evidence>
<dbReference type="PANTHER" id="PTHR42796:SF4">
    <property type="entry name" value="FUMARYLACETOACETATE HYDROLASE DOMAIN-CONTAINING PROTEIN 2A"/>
    <property type="match status" value="1"/>
</dbReference>
<dbReference type="GO" id="GO:0044281">
    <property type="term" value="P:small molecule metabolic process"/>
    <property type="evidence" value="ECO:0007669"/>
    <property type="project" value="UniProtKB-ARBA"/>
</dbReference>
<dbReference type="SUPFAM" id="SSF56529">
    <property type="entry name" value="FAH"/>
    <property type="match status" value="1"/>
</dbReference>
<dbReference type="Pfam" id="PF01557">
    <property type="entry name" value="FAA_hydrolase"/>
    <property type="match status" value="1"/>
</dbReference>
<dbReference type="GO" id="GO:0016787">
    <property type="term" value="F:hydrolase activity"/>
    <property type="evidence" value="ECO:0007669"/>
    <property type="project" value="UniProtKB-KW"/>
</dbReference>
<comment type="similarity">
    <text evidence="1">Belongs to the FAH family.</text>
</comment>
<organism evidence="4 5">
    <name type="scientific">Arthrobacter terrae</name>
    <dbReference type="NCBI Taxonomy" id="2935737"/>
    <lineage>
        <taxon>Bacteria</taxon>
        <taxon>Bacillati</taxon>
        <taxon>Actinomycetota</taxon>
        <taxon>Actinomycetes</taxon>
        <taxon>Micrococcales</taxon>
        <taxon>Micrococcaceae</taxon>
        <taxon>Arthrobacter</taxon>
    </lineage>
</organism>
<feature type="domain" description="Fumarylacetoacetase-like C-terminal" evidence="3">
    <location>
        <begin position="74"/>
        <end position="279"/>
    </location>
</feature>
<name>A0A931CMJ4_9MICC</name>
<evidence type="ECO:0000313" key="4">
    <source>
        <dbReference type="EMBL" id="MBG0741003.1"/>
    </source>
</evidence>
<dbReference type="EMBL" id="JADNYM010000024">
    <property type="protein sequence ID" value="MBG0741003.1"/>
    <property type="molecule type" value="Genomic_DNA"/>
</dbReference>
<comment type="caution">
    <text evidence="4">The sequence shown here is derived from an EMBL/GenBank/DDBJ whole genome shotgun (WGS) entry which is preliminary data.</text>
</comment>
<keyword evidence="4" id="KW-0378">Hydrolase</keyword>
<dbReference type="PANTHER" id="PTHR42796">
    <property type="entry name" value="FUMARYLACETOACETATE HYDROLASE DOMAIN-CONTAINING PROTEIN 2A-RELATED"/>
    <property type="match status" value="1"/>
</dbReference>
<dbReference type="Gene3D" id="3.90.850.10">
    <property type="entry name" value="Fumarylacetoacetase-like, C-terminal domain"/>
    <property type="match status" value="1"/>
</dbReference>
<dbReference type="GO" id="GO:0046872">
    <property type="term" value="F:metal ion binding"/>
    <property type="evidence" value="ECO:0007669"/>
    <property type="project" value="UniProtKB-KW"/>
</dbReference>
<dbReference type="InterPro" id="IPR051121">
    <property type="entry name" value="FAH"/>
</dbReference>
<dbReference type="AlphaFoldDB" id="A0A931CMJ4"/>
<sequence>MKLATLRTGGNRTTAALAMEGGAYLPLPAADVGALLSDPQWRTTVAAAAGAASGTGLVHAAAVELAPLLPRAGKVICCGLNYSDHILEMGRELPEFPTLFAKYADTLTGAADTIDVYGSGSVDWEAELGVVVGMQLFRADESQAQQAIAGYTVANDVSMRDWQNRTLQWFQGKAFDASTPVGPVMVAEDSAGSGSGDGFLVRGYVNSELVQSGHTDKLVFSPARLLSYISQFTVLRPGDLVLTGTPGGVGMGMKPPRFLKDGDVLSTEIDGIGRLENTIRIHQNDGGADVRTPVTATSTKE</sequence>
<proteinExistence type="inferred from homology"/>
<gene>
    <name evidence="4" type="ORF">IV500_16650</name>
</gene>
<keyword evidence="5" id="KW-1185">Reference proteome</keyword>
<reference evidence="4 5" key="1">
    <citation type="submission" date="2020-11" db="EMBL/GenBank/DDBJ databases">
        <title>Arthrobacter antarcticus sp. nov., isolated from Antarctic Soil.</title>
        <authorList>
            <person name="Li J."/>
        </authorList>
    </citation>
    <scope>NUCLEOTIDE SEQUENCE [LARGE SCALE GENOMIC DNA]</scope>
    <source>
        <strain evidence="4 5">Z1-20</strain>
    </source>
</reference>
<dbReference type="Proteomes" id="UP000655366">
    <property type="component" value="Unassembled WGS sequence"/>
</dbReference>
<evidence type="ECO:0000256" key="2">
    <source>
        <dbReference type="ARBA" id="ARBA00022723"/>
    </source>
</evidence>